<comment type="caution">
    <text evidence="3">The sequence shown here is derived from an EMBL/GenBank/DDBJ whole genome shotgun (WGS) entry which is preliminary data.</text>
</comment>
<dbReference type="SUPFAM" id="SSF56935">
    <property type="entry name" value="Porins"/>
    <property type="match status" value="1"/>
</dbReference>
<evidence type="ECO:0000313" key="3">
    <source>
        <dbReference type="EMBL" id="MBK6263574.1"/>
    </source>
</evidence>
<dbReference type="InterPro" id="IPR057601">
    <property type="entry name" value="Oar-like_b-barrel"/>
</dbReference>
<name>A0A935C512_9BACT</name>
<dbReference type="RefSeq" id="WP_201429265.1">
    <property type="nucleotide sequence ID" value="NZ_JAEQBW010000001.1"/>
</dbReference>
<dbReference type="SUPFAM" id="SSF49464">
    <property type="entry name" value="Carboxypeptidase regulatory domain-like"/>
    <property type="match status" value="1"/>
</dbReference>
<evidence type="ECO:0000259" key="2">
    <source>
        <dbReference type="Pfam" id="PF25183"/>
    </source>
</evidence>
<dbReference type="EMBL" id="JAEQBW010000001">
    <property type="protein sequence ID" value="MBK6263574.1"/>
    <property type="molecule type" value="Genomic_DNA"/>
</dbReference>
<feature type="chain" id="PRO_5036782322" evidence="1">
    <location>
        <begin position="32"/>
        <end position="1066"/>
    </location>
</feature>
<dbReference type="InterPro" id="IPR008969">
    <property type="entry name" value="CarboxyPept-like_regulatory"/>
</dbReference>
<feature type="domain" description="TonB-dependent transporter Oar-like beta-barrel" evidence="2">
    <location>
        <begin position="357"/>
        <end position="1009"/>
    </location>
</feature>
<dbReference type="Pfam" id="PF13620">
    <property type="entry name" value="CarboxypepD_reg"/>
    <property type="match status" value="1"/>
</dbReference>
<dbReference type="Pfam" id="PF25183">
    <property type="entry name" value="OMP_b-brl_4"/>
    <property type="match status" value="2"/>
</dbReference>
<proteinExistence type="predicted"/>
<evidence type="ECO:0000256" key="1">
    <source>
        <dbReference type="SAM" id="SignalP"/>
    </source>
</evidence>
<dbReference type="AlphaFoldDB" id="A0A935C512"/>
<keyword evidence="4" id="KW-1185">Reference proteome</keyword>
<gene>
    <name evidence="3" type="ORF">JKA74_00890</name>
</gene>
<reference evidence="3" key="1">
    <citation type="submission" date="2021-01" db="EMBL/GenBank/DDBJ databases">
        <title>Marivirga aurantiaca sp. nov., isolated from intertidal surface sediments.</title>
        <authorList>
            <person name="Zhang M."/>
        </authorList>
    </citation>
    <scope>NUCLEOTIDE SEQUENCE</scope>
    <source>
        <strain evidence="3">S37H4</strain>
    </source>
</reference>
<feature type="domain" description="TonB-dependent transporter Oar-like beta-barrel" evidence="2">
    <location>
        <begin position="243"/>
        <end position="306"/>
    </location>
</feature>
<sequence>MKKRITSLKLKSLILFGISLLTLLGTSEVLAQSTDATISGKVITPEDGELPGATVQLRNESTGFETATITEVDGEFQFRQLPLGGPYTLTISFIGYQTQVKTDIKVNQGDKITFDISMSTSTEQLQEVVVSGNNLSKRVDRIGSGIAINAKEMKNLPNEGRNFSNLAALSPLQGAGSINLGGQRRTSTNVTVDGVNARNQLTAGEIGRGPYTISMEAIREFEVVTNSYDVTQGRQAGGALNAVTKSGTNTFEGAAFVYHRNDALSSNLDIRGNERTQDFYNYQWGFSLGGPIIKDKMHFFVAYDRQDAGEPEFIADINNEGDERRLGIRKDTLDKAISIARNIYGVGDEQQVGQFDRTTVANTLFTRIDWQLNDRNRLTIRNNYTDWDNPFSVNDNSNIVLAESWSDFSSRENSLLLSLRTAASPSLTNELKVQLQHAERAFVPSSQLPASNIPRAIVRITSPFPTESNPNATQSRTLQFGGQRFTPETNLERQVHLVNTTYLTRGKYTFSFGTDNMITYLETLLSNEQNGRFFFDNMQDYENQIPSRYVREVPTQGLPLVTQTVMDLSLFGQLEFEMFENFRTTFGLRYDATIFMDAAQYNPTVDQELGIRTDNKPADYANLQPRFQAIWNVKGENEHVIKFGGGLFSAQPHYYAQVNNIQNSGQMLAAVDVRDPNLIPSPEFNSYREDPSTAPGIPEGAEVGISTINAVSEDFKVPNTFKANLSYNWFLGDRLRVGINGLFSRTYNNYVYQEANLVDQPYFRLSNENDRGVFVPANTIGTNGQPDWLDSRKSMDVGRTLLLTSDGELTQVAAVIDASLRIGKDGNINVSYTRNDAQDNSSYNCCVANTSTFLPVVDDPRSLSPGYSDNHFTDKIVINGISPTFYGFNVGFTFSGIGGTRYSLKVTNGSINGDFNLSNDLAFIFDPNDPNTPANIREGMQGILDDPETSQSVKDYINSNLGRVAERNGGVNPFSSLLDLRMLKKINIGNKHNFELSADIFNFANLLNSEWGNNNDYNTFNGRNLLRVTGFDQNTQNYTYDVESNVGALPINGTPWRIQLGLRYSF</sequence>
<dbReference type="Gene3D" id="2.60.40.1120">
    <property type="entry name" value="Carboxypeptidase-like, regulatory domain"/>
    <property type="match status" value="1"/>
</dbReference>
<keyword evidence="3" id="KW-0675">Receptor</keyword>
<protein>
    <submittedName>
        <fullName evidence="3">TonB-dependent receptor</fullName>
    </submittedName>
</protein>
<keyword evidence="1" id="KW-0732">Signal</keyword>
<dbReference type="Proteomes" id="UP000611723">
    <property type="component" value="Unassembled WGS sequence"/>
</dbReference>
<organism evidence="3 4">
    <name type="scientific">Marivirga aurantiaca</name>
    <dbReference type="NCBI Taxonomy" id="2802615"/>
    <lineage>
        <taxon>Bacteria</taxon>
        <taxon>Pseudomonadati</taxon>
        <taxon>Bacteroidota</taxon>
        <taxon>Cytophagia</taxon>
        <taxon>Cytophagales</taxon>
        <taxon>Marivirgaceae</taxon>
        <taxon>Marivirga</taxon>
    </lineage>
</organism>
<accession>A0A935C512</accession>
<evidence type="ECO:0000313" key="4">
    <source>
        <dbReference type="Proteomes" id="UP000611723"/>
    </source>
</evidence>
<feature type="signal peptide" evidence="1">
    <location>
        <begin position="1"/>
        <end position="31"/>
    </location>
</feature>